<dbReference type="InterPro" id="IPR043128">
    <property type="entry name" value="Rev_trsase/Diguanyl_cyclase"/>
</dbReference>
<keyword evidence="2" id="KW-1185">Reference proteome</keyword>
<evidence type="ECO:0000313" key="2">
    <source>
        <dbReference type="Proteomes" id="UP000237271"/>
    </source>
</evidence>
<proteinExistence type="predicted"/>
<protein>
    <submittedName>
        <fullName evidence="1">Gag/polymerase/env Polyprotein</fullName>
    </submittedName>
</protein>
<dbReference type="SUPFAM" id="SSF56672">
    <property type="entry name" value="DNA/RNA polymerases"/>
    <property type="match status" value="1"/>
</dbReference>
<name>A0A2P4YLB8_9STRA</name>
<reference evidence="1 2" key="1">
    <citation type="journal article" date="2017" name="Genome Biol. Evol.">
        <title>Phytophthora megakarya and P. palmivora, closely related causal agents of cacao black pod rot, underwent increases in genome sizes and gene numbers by different mechanisms.</title>
        <authorList>
            <person name="Ali S.S."/>
            <person name="Shao J."/>
            <person name="Lary D.J."/>
            <person name="Kronmiller B."/>
            <person name="Shen D."/>
            <person name="Strem M.D."/>
            <person name="Amoako-Attah I."/>
            <person name="Akrofi A.Y."/>
            <person name="Begoude B.A."/>
            <person name="Ten Hoopen G.M."/>
            <person name="Coulibaly K."/>
            <person name="Kebe B.I."/>
            <person name="Melnick R.L."/>
            <person name="Guiltinan M.J."/>
            <person name="Tyler B.M."/>
            <person name="Meinhardt L.W."/>
            <person name="Bailey B.A."/>
        </authorList>
    </citation>
    <scope>NUCLEOTIDE SEQUENCE [LARGE SCALE GENOMIC DNA]</scope>
    <source>
        <strain evidence="2">sbr112.9</strain>
    </source>
</reference>
<organism evidence="1 2">
    <name type="scientific">Phytophthora palmivora</name>
    <dbReference type="NCBI Taxonomy" id="4796"/>
    <lineage>
        <taxon>Eukaryota</taxon>
        <taxon>Sar</taxon>
        <taxon>Stramenopiles</taxon>
        <taxon>Oomycota</taxon>
        <taxon>Peronosporomycetes</taxon>
        <taxon>Peronosporales</taxon>
        <taxon>Peronosporaceae</taxon>
        <taxon>Phytophthora</taxon>
    </lineage>
</organism>
<comment type="caution">
    <text evidence="1">The sequence shown here is derived from an EMBL/GenBank/DDBJ whole genome shotgun (WGS) entry which is preliminary data.</text>
</comment>
<dbReference type="AlphaFoldDB" id="A0A2P4YLB8"/>
<dbReference type="InterPro" id="IPR043502">
    <property type="entry name" value="DNA/RNA_pol_sf"/>
</dbReference>
<dbReference type="EMBL" id="NCKW01001960">
    <property type="protein sequence ID" value="POM78592.1"/>
    <property type="molecule type" value="Genomic_DNA"/>
</dbReference>
<accession>A0A2P4YLB8</accession>
<dbReference type="Proteomes" id="UP000237271">
    <property type="component" value="Unassembled WGS sequence"/>
</dbReference>
<evidence type="ECO:0000313" key="1">
    <source>
        <dbReference type="EMBL" id="POM78592.1"/>
    </source>
</evidence>
<gene>
    <name evidence="1" type="ORF">PHPALM_3861</name>
</gene>
<sequence>MGLAQVDSLLQHSRTFTDMCPDAILAKLPQKGVRPDPETVWVVNERPTPSNVKESRQFLGLIPYLCKLLENLAGKIRSPPQRFLKKEAASI</sequence>
<dbReference type="Gene3D" id="3.30.70.270">
    <property type="match status" value="1"/>
</dbReference>